<protein>
    <recommendedName>
        <fullName evidence="5">Major facilitator superfamily (MFS) profile domain-containing protein</fullName>
    </recommendedName>
</protein>
<keyword evidence="1 4" id="KW-0812">Transmembrane</keyword>
<feature type="transmembrane region" description="Helical" evidence="4">
    <location>
        <begin position="293"/>
        <end position="315"/>
    </location>
</feature>
<organism evidence="6 7">
    <name type="scientific">Sphingomonas turrisvirgatae</name>
    <dbReference type="NCBI Taxonomy" id="1888892"/>
    <lineage>
        <taxon>Bacteria</taxon>
        <taxon>Pseudomonadati</taxon>
        <taxon>Pseudomonadota</taxon>
        <taxon>Alphaproteobacteria</taxon>
        <taxon>Sphingomonadales</taxon>
        <taxon>Sphingomonadaceae</taxon>
        <taxon>Sphingomonas</taxon>
    </lineage>
</organism>
<keyword evidence="3 4" id="KW-0472">Membrane</keyword>
<dbReference type="SUPFAM" id="SSF103473">
    <property type="entry name" value="MFS general substrate transporter"/>
    <property type="match status" value="1"/>
</dbReference>
<evidence type="ECO:0000313" key="6">
    <source>
        <dbReference type="EMBL" id="ODP38137.1"/>
    </source>
</evidence>
<feature type="transmembrane region" description="Helical" evidence="4">
    <location>
        <begin position="385"/>
        <end position="404"/>
    </location>
</feature>
<feature type="transmembrane region" description="Helical" evidence="4">
    <location>
        <begin position="153"/>
        <end position="173"/>
    </location>
</feature>
<keyword evidence="7" id="KW-1185">Reference proteome</keyword>
<name>A0A1E3LWH3_9SPHN</name>
<dbReference type="InterPro" id="IPR011701">
    <property type="entry name" value="MFS"/>
</dbReference>
<evidence type="ECO:0000256" key="3">
    <source>
        <dbReference type="ARBA" id="ARBA00023136"/>
    </source>
</evidence>
<dbReference type="Gene3D" id="1.20.1250.20">
    <property type="entry name" value="MFS general substrate transporter like domains"/>
    <property type="match status" value="1"/>
</dbReference>
<evidence type="ECO:0000259" key="5">
    <source>
        <dbReference type="PROSITE" id="PS50850"/>
    </source>
</evidence>
<sequence>MTVAYRLEGTEHGSSGPAIGEVRQSWWLVAAMTFGMAVSAGSIGHYALGGFLKDIVREYHWTRGGASTGISLFLIGLGIGIPFFGVLVDRWGPARPALASVILFSLSLAAISQAGGEITFLILFPVMGFLAGGTTAVPYSVAITRTFDRRRGLALGIGSAGVGLGGALLPRYAGYLIDTYDWRTGLLGLAVIVPLVAIPAILVGLRGRAAAAPQPRDAASSAKTQPGWRTYPFWIIVSGVFLISASVGSVLVHGIALLTDRGLDRLAAAAIVSTMASASIVGRVAGGYLMDRFFAPWVSAGFFLLAGVGITIILLAGSNGILWVGFILVGLTAGAEADIVIYLTTRYLSLASIGRYTGLMITVFTVASAVGVSALGHAFDAFGSYQPGLVACIAGTVAAAVVIMRLGPYPAAVGDGDISATPS</sequence>
<evidence type="ECO:0000256" key="2">
    <source>
        <dbReference type="ARBA" id="ARBA00022989"/>
    </source>
</evidence>
<feature type="domain" description="Major facilitator superfamily (MFS) profile" evidence="5">
    <location>
        <begin position="28"/>
        <end position="411"/>
    </location>
</feature>
<gene>
    <name evidence="6" type="ORF">BFL28_15540</name>
</gene>
<feature type="transmembrane region" description="Helical" evidence="4">
    <location>
        <begin position="68"/>
        <end position="88"/>
    </location>
</feature>
<feature type="transmembrane region" description="Helical" evidence="4">
    <location>
        <begin position="233"/>
        <end position="255"/>
    </location>
</feature>
<feature type="transmembrane region" description="Helical" evidence="4">
    <location>
        <begin position="26"/>
        <end position="48"/>
    </location>
</feature>
<dbReference type="STRING" id="1888892.BFL28_15540"/>
<dbReference type="PROSITE" id="PS50850">
    <property type="entry name" value="MFS"/>
    <property type="match status" value="1"/>
</dbReference>
<feature type="transmembrane region" description="Helical" evidence="4">
    <location>
        <begin position="97"/>
        <end position="114"/>
    </location>
</feature>
<dbReference type="OrthoDB" id="9781976at2"/>
<dbReference type="EMBL" id="MDDS01000019">
    <property type="protein sequence ID" value="ODP38137.1"/>
    <property type="molecule type" value="Genomic_DNA"/>
</dbReference>
<dbReference type="CDD" id="cd17355">
    <property type="entry name" value="MFS_YcxA_like"/>
    <property type="match status" value="1"/>
</dbReference>
<keyword evidence="2 4" id="KW-1133">Transmembrane helix</keyword>
<feature type="transmembrane region" description="Helical" evidence="4">
    <location>
        <begin position="120"/>
        <end position="141"/>
    </location>
</feature>
<feature type="transmembrane region" description="Helical" evidence="4">
    <location>
        <begin position="185"/>
        <end position="205"/>
    </location>
</feature>
<feature type="transmembrane region" description="Helical" evidence="4">
    <location>
        <begin position="321"/>
        <end position="344"/>
    </location>
</feature>
<dbReference type="PANTHER" id="PTHR11360">
    <property type="entry name" value="MONOCARBOXYLATE TRANSPORTER"/>
    <property type="match status" value="1"/>
</dbReference>
<dbReference type="InterPro" id="IPR050327">
    <property type="entry name" value="Proton-linked_MCT"/>
</dbReference>
<evidence type="ECO:0000256" key="4">
    <source>
        <dbReference type="SAM" id="Phobius"/>
    </source>
</evidence>
<dbReference type="InterPro" id="IPR020846">
    <property type="entry name" value="MFS_dom"/>
</dbReference>
<dbReference type="AlphaFoldDB" id="A0A1E3LWH3"/>
<dbReference type="PANTHER" id="PTHR11360:SF284">
    <property type="entry name" value="EG:103B4.3 PROTEIN-RELATED"/>
    <property type="match status" value="1"/>
</dbReference>
<feature type="transmembrane region" description="Helical" evidence="4">
    <location>
        <begin position="356"/>
        <end position="379"/>
    </location>
</feature>
<reference evidence="6 7" key="1">
    <citation type="submission" date="2016-08" db="EMBL/GenBank/DDBJ databases">
        <title>Draft genome of the agarase producing Sphingomonas sp. MCT13.</title>
        <authorList>
            <person name="D'Andrea M.M."/>
            <person name="Rossolini G.M."/>
            <person name="Thaller M.C."/>
        </authorList>
    </citation>
    <scope>NUCLEOTIDE SEQUENCE [LARGE SCALE GENOMIC DNA]</scope>
    <source>
        <strain evidence="6 7">MCT13</strain>
    </source>
</reference>
<feature type="transmembrane region" description="Helical" evidence="4">
    <location>
        <begin position="267"/>
        <end position="286"/>
    </location>
</feature>
<dbReference type="RefSeq" id="WP_069320184.1">
    <property type="nucleotide sequence ID" value="NZ_MDDS01000019.1"/>
</dbReference>
<dbReference type="Proteomes" id="UP000094487">
    <property type="component" value="Unassembled WGS sequence"/>
</dbReference>
<proteinExistence type="predicted"/>
<evidence type="ECO:0000256" key="1">
    <source>
        <dbReference type="ARBA" id="ARBA00022692"/>
    </source>
</evidence>
<evidence type="ECO:0000313" key="7">
    <source>
        <dbReference type="Proteomes" id="UP000094487"/>
    </source>
</evidence>
<dbReference type="Pfam" id="PF07690">
    <property type="entry name" value="MFS_1"/>
    <property type="match status" value="1"/>
</dbReference>
<dbReference type="GO" id="GO:0022857">
    <property type="term" value="F:transmembrane transporter activity"/>
    <property type="evidence" value="ECO:0007669"/>
    <property type="project" value="InterPro"/>
</dbReference>
<dbReference type="InterPro" id="IPR036259">
    <property type="entry name" value="MFS_trans_sf"/>
</dbReference>
<comment type="caution">
    <text evidence="6">The sequence shown here is derived from an EMBL/GenBank/DDBJ whole genome shotgun (WGS) entry which is preliminary data.</text>
</comment>
<accession>A0A1E3LWH3</accession>